<evidence type="ECO:0000256" key="1">
    <source>
        <dbReference type="SAM" id="Coils"/>
    </source>
</evidence>
<gene>
    <name evidence="2" type="ORF">AWRI4619_LOCUS7702</name>
</gene>
<proteinExistence type="predicted"/>
<keyword evidence="1" id="KW-0175">Coiled coil</keyword>
<protein>
    <submittedName>
        <fullName evidence="2">Uncharacterized protein</fullName>
    </submittedName>
</protein>
<feature type="coiled-coil region" evidence="1">
    <location>
        <begin position="14"/>
        <end position="56"/>
    </location>
</feature>
<accession>A0A9N8JXJ5</accession>
<comment type="caution">
    <text evidence="2">The sequence shown here is derived from an EMBL/GenBank/DDBJ whole genome shotgun (WGS) entry which is preliminary data.</text>
</comment>
<dbReference type="AlphaFoldDB" id="A0A9N8JXJ5"/>
<name>A0A9N8JXJ5_9PEZI</name>
<evidence type="ECO:0000313" key="2">
    <source>
        <dbReference type="EMBL" id="CAD0093240.1"/>
    </source>
</evidence>
<organism evidence="2 3">
    <name type="scientific">Aureobasidium vineae</name>
    <dbReference type="NCBI Taxonomy" id="2773715"/>
    <lineage>
        <taxon>Eukaryota</taxon>
        <taxon>Fungi</taxon>
        <taxon>Dikarya</taxon>
        <taxon>Ascomycota</taxon>
        <taxon>Pezizomycotina</taxon>
        <taxon>Dothideomycetes</taxon>
        <taxon>Dothideomycetidae</taxon>
        <taxon>Dothideales</taxon>
        <taxon>Saccotheciaceae</taxon>
        <taxon>Aureobasidium</taxon>
    </lineage>
</organism>
<dbReference type="Proteomes" id="UP000716446">
    <property type="component" value="Unassembled WGS sequence"/>
</dbReference>
<reference evidence="2" key="1">
    <citation type="submission" date="2020-06" db="EMBL/GenBank/DDBJ databases">
        <authorList>
            <person name="Onetto C."/>
        </authorList>
    </citation>
    <scope>NUCLEOTIDE SEQUENCE</scope>
</reference>
<keyword evidence="3" id="KW-1185">Reference proteome</keyword>
<evidence type="ECO:0000313" key="3">
    <source>
        <dbReference type="Proteomes" id="UP000716446"/>
    </source>
</evidence>
<dbReference type="EMBL" id="CAIJEN010000014">
    <property type="protein sequence ID" value="CAD0093240.1"/>
    <property type="molecule type" value="Genomic_DNA"/>
</dbReference>
<sequence>MEALVREKLPLLTHQALEQNMEKFIDELEDGHKRAEVEMAETVDEAKIELNEARDRGVDDIETWAQERLGEFEGDVDEVTKSAVEELEDKTMTLKERLHRQFRGQCRKMRRVHERVRRRSI</sequence>